<dbReference type="Pfam" id="PF01485">
    <property type="entry name" value="IBR"/>
    <property type="match status" value="1"/>
</dbReference>
<evidence type="ECO:0000256" key="6">
    <source>
        <dbReference type="ARBA" id="ARBA00022786"/>
    </source>
</evidence>
<dbReference type="InterPro" id="IPR044066">
    <property type="entry name" value="TRIAD_supradom"/>
</dbReference>
<dbReference type="GO" id="GO:0004842">
    <property type="term" value="F:ubiquitin-protein transferase activity"/>
    <property type="evidence" value="ECO:0007669"/>
    <property type="project" value="TreeGrafter"/>
</dbReference>
<dbReference type="OrthoDB" id="10009520at2759"/>
<dbReference type="InterPro" id="IPR001841">
    <property type="entry name" value="Znf_RING"/>
</dbReference>
<dbReference type="PANTHER" id="PTHR22770">
    <property type="entry name" value="UBIQUITIN CONJUGATING ENZYME 7 INTERACTING PROTEIN-RELATED"/>
    <property type="match status" value="1"/>
</dbReference>
<accession>A0A066XCY3</accession>
<dbReference type="Pfam" id="PF00097">
    <property type="entry name" value="zf-C3HC4"/>
    <property type="match status" value="1"/>
</dbReference>
<dbReference type="PROSITE" id="PS00518">
    <property type="entry name" value="ZF_RING_1"/>
    <property type="match status" value="1"/>
</dbReference>
<evidence type="ECO:0000259" key="10">
    <source>
        <dbReference type="PROSITE" id="PS51873"/>
    </source>
</evidence>
<dbReference type="OMA" id="SACGHVY"/>
<dbReference type="eggNOG" id="KOG1812">
    <property type="taxonomic scope" value="Eukaryota"/>
</dbReference>
<dbReference type="InterPro" id="IPR017907">
    <property type="entry name" value="Znf_RING_CS"/>
</dbReference>
<keyword evidence="5 8" id="KW-0863">Zinc-finger</keyword>
<keyword evidence="12" id="KW-1185">Reference proteome</keyword>
<evidence type="ECO:0000256" key="2">
    <source>
        <dbReference type="ARBA" id="ARBA00022679"/>
    </source>
</evidence>
<dbReference type="Gene3D" id="1.20.120.1750">
    <property type="match status" value="1"/>
</dbReference>
<dbReference type="GO" id="GO:0043161">
    <property type="term" value="P:proteasome-mediated ubiquitin-dependent protein catabolic process"/>
    <property type="evidence" value="ECO:0007669"/>
    <property type="project" value="TreeGrafter"/>
</dbReference>
<evidence type="ECO:0000256" key="5">
    <source>
        <dbReference type="ARBA" id="ARBA00022771"/>
    </source>
</evidence>
<dbReference type="HOGENOM" id="CLU_004235_1_0_1"/>
<dbReference type="PANTHER" id="PTHR22770:SF13">
    <property type="entry name" value="RING-TYPE DOMAIN-CONTAINING PROTEIN"/>
    <property type="match status" value="1"/>
</dbReference>
<dbReference type="SUPFAM" id="SSF57850">
    <property type="entry name" value="RING/U-box"/>
    <property type="match status" value="2"/>
</dbReference>
<dbReference type="GO" id="GO:0000151">
    <property type="term" value="C:ubiquitin ligase complex"/>
    <property type="evidence" value="ECO:0007669"/>
    <property type="project" value="TreeGrafter"/>
</dbReference>
<evidence type="ECO:0000259" key="9">
    <source>
        <dbReference type="PROSITE" id="PS50089"/>
    </source>
</evidence>
<dbReference type="PROSITE" id="PS50089">
    <property type="entry name" value="ZF_RING_2"/>
    <property type="match status" value="1"/>
</dbReference>
<evidence type="ECO:0000256" key="4">
    <source>
        <dbReference type="ARBA" id="ARBA00022737"/>
    </source>
</evidence>
<dbReference type="Proteomes" id="UP000027238">
    <property type="component" value="Unassembled WGS sequence"/>
</dbReference>
<dbReference type="EMBL" id="JMSE01000892">
    <property type="protein sequence ID" value="KDN66777.1"/>
    <property type="molecule type" value="Genomic_DNA"/>
</dbReference>
<keyword evidence="6" id="KW-0833">Ubl conjugation pathway</keyword>
<organism evidence="11 12">
    <name type="scientific">Colletotrichum sublineola</name>
    <name type="common">Sorghum anthracnose fungus</name>
    <dbReference type="NCBI Taxonomy" id="1173701"/>
    <lineage>
        <taxon>Eukaryota</taxon>
        <taxon>Fungi</taxon>
        <taxon>Dikarya</taxon>
        <taxon>Ascomycota</taxon>
        <taxon>Pezizomycotina</taxon>
        <taxon>Sordariomycetes</taxon>
        <taxon>Hypocreomycetidae</taxon>
        <taxon>Glomerellales</taxon>
        <taxon>Glomerellaceae</taxon>
        <taxon>Colletotrichum</taxon>
        <taxon>Colletotrichum graminicola species complex</taxon>
    </lineage>
</organism>
<dbReference type="Gene3D" id="3.30.40.10">
    <property type="entry name" value="Zinc/RING finger domain, C3HC4 (zinc finger)"/>
    <property type="match status" value="1"/>
</dbReference>
<feature type="domain" description="RING-type" evidence="10">
    <location>
        <begin position="406"/>
        <end position="617"/>
    </location>
</feature>
<evidence type="ECO:0000313" key="12">
    <source>
        <dbReference type="Proteomes" id="UP000027238"/>
    </source>
</evidence>
<keyword evidence="7" id="KW-0862">Zinc</keyword>
<keyword evidence="3" id="KW-0479">Metal-binding</keyword>
<comment type="pathway">
    <text evidence="1">Protein modification; protein ubiquitination.</text>
</comment>
<dbReference type="CDD" id="cd20335">
    <property type="entry name" value="BRcat_RBR"/>
    <property type="match status" value="1"/>
</dbReference>
<dbReference type="Pfam" id="PF22191">
    <property type="entry name" value="IBR_1"/>
    <property type="match status" value="1"/>
</dbReference>
<dbReference type="InterPro" id="IPR002867">
    <property type="entry name" value="IBR_dom"/>
</dbReference>
<gene>
    <name evidence="11" type="ORF">CSUB01_08264</name>
</gene>
<evidence type="ECO:0000256" key="7">
    <source>
        <dbReference type="ARBA" id="ARBA00022833"/>
    </source>
</evidence>
<dbReference type="InterPro" id="IPR013083">
    <property type="entry name" value="Znf_RING/FYVE/PHD"/>
</dbReference>
<name>A0A066XCY3_COLSU</name>
<evidence type="ECO:0000256" key="1">
    <source>
        <dbReference type="ARBA" id="ARBA00004906"/>
    </source>
</evidence>
<evidence type="ECO:0000256" key="8">
    <source>
        <dbReference type="PROSITE-ProRule" id="PRU00175"/>
    </source>
</evidence>
<evidence type="ECO:0000313" key="11">
    <source>
        <dbReference type="EMBL" id="KDN66777.1"/>
    </source>
</evidence>
<keyword evidence="2" id="KW-0808">Transferase</keyword>
<evidence type="ECO:0000256" key="3">
    <source>
        <dbReference type="ARBA" id="ARBA00022723"/>
    </source>
</evidence>
<proteinExistence type="predicted"/>
<dbReference type="STRING" id="1173701.A0A066XCY3"/>
<dbReference type="GO" id="GO:0097039">
    <property type="term" value="P:protein linear polyubiquitination"/>
    <property type="evidence" value="ECO:0007669"/>
    <property type="project" value="TreeGrafter"/>
</dbReference>
<dbReference type="InterPro" id="IPR051628">
    <property type="entry name" value="LUBAC_E3_Ligases"/>
</dbReference>
<evidence type="ECO:0008006" key="13">
    <source>
        <dbReference type="Google" id="ProtNLM"/>
    </source>
</evidence>
<dbReference type="GO" id="GO:0008270">
    <property type="term" value="F:zinc ion binding"/>
    <property type="evidence" value="ECO:0007669"/>
    <property type="project" value="UniProtKB-KW"/>
</dbReference>
<protein>
    <recommendedName>
        <fullName evidence="13">RING-type domain-containing protein</fullName>
    </recommendedName>
</protein>
<dbReference type="GO" id="GO:0043130">
    <property type="term" value="F:ubiquitin binding"/>
    <property type="evidence" value="ECO:0007669"/>
    <property type="project" value="TreeGrafter"/>
</dbReference>
<dbReference type="InterPro" id="IPR018957">
    <property type="entry name" value="Znf_C3HC4_RING-type"/>
</dbReference>
<dbReference type="PROSITE" id="PS51873">
    <property type="entry name" value="TRIAD"/>
    <property type="match status" value="1"/>
</dbReference>
<dbReference type="AlphaFoldDB" id="A0A066XCY3"/>
<feature type="domain" description="RING-type" evidence="9">
    <location>
        <begin position="410"/>
        <end position="452"/>
    </location>
</feature>
<dbReference type="CDD" id="cd22585">
    <property type="entry name" value="Rcat_RBR_DEAH12-like"/>
    <property type="match status" value="1"/>
</dbReference>
<keyword evidence="4" id="KW-0677">Repeat</keyword>
<reference evidence="12" key="1">
    <citation type="journal article" date="2014" name="Genome Announc.">
        <title>Draft genome sequence of Colletotrichum sublineola, a destructive pathogen of cultivated sorghum.</title>
        <authorList>
            <person name="Baroncelli R."/>
            <person name="Sanz-Martin J.M."/>
            <person name="Rech G.E."/>
            <person name="Sukno S.A."/>
            <person name="Thon M.R."/>
        </authorList>
    </citation>
    <scope>NUCLEOTIDE SEQUENCE [LARGE SCALE GENOMIC DNA]</scope>
    <source>
        <strain evidence="12">TX430BB</strain>
    </source>
</reference>
<comment type="caution">
    <text evidence="11">The sequence shown here is derived from an EMBL/GenBank/DDBJ whole genome shotgun (WGS) entry which is preliminary data.</text>
</comment>
<sequence>MPGQEDMIIPQEPSEGYDIQSAMGSQVRFGPGAKIERVSLPNDFSSVRMWGIGETSTAQSLWEALLNISGYDARDLQRYGNFGVDEGCRFLELGLEDPHFAEEICRRVCDYDRENGTKLSENIDLSPASVCRTTQPHIGVSDTRTVCVTWRAQTKDAFLIFNDYAKAQQLASLIRLGDVDIFSGDVGSAPLILQNGTFGVQLKKLPLHVSGKDLRDRMSQDLNPVRIQCGPPVCSDKERDDDLEEIKNKMDLFGYCTLELRPDLEVNDGMVRATAEFEFEDFARCAAKVLNNSIPSLNRFRSRPMEVVPLYKVKFEIPSRWKFKFLLSAAERSHIRTKVSSGNTSSPASDIVTIELESTNAHAMTRMRRAWEGYFNLYHDRDENEEYGRLKACCRPQEVESAVSSDSDCCPVCMAEPSEPIRSACGHVYCRECYVHMVRVTANSGTEPSINCIGEDGSCQAPFPLAELRSVLGAGGYKMLLLSVLKAHVKNSPLDLRCCPTPNCEQLYRPTPKDADVSAVARCPGCFVVLCTACHQAHDGQELCDAAEDTANKKLMAALNIKRCPQCGTWIERTGGCNHMECVCCHSHICWLCMADYSEAKECYDHMTEEHRGAFAGIPGVDVYGERLEDPVPAF</sequence>